<dbReference type="PRINTS" id="PR00455">
    <property type="entry name" value="HTHTETR"/>
</dbReference>
<dbReference type="PROSITE" id="PS50977">
    <property type="entry name" value="HTH_TETR_2"/>
    <property type="match status" value="1"/>
</dbReference>
<dbReference type="PANTHER" id="PTHR43479:SF11">
    <property type="entry name" value="ACREF_ENVCD OPERON REPRESSOR-RELATED"/>
    <property type="match status" value="1"/>
</dbReference>
<evidence type="ECO:0000259" key="3">
    <source>
        <dbReference type="PROSITE" id="PS50977"/>
    </source>
</evidence>
<protein>
    <submittedName>
        <fullName evidence="4">TetR/AcrR family transcriptional regulator</fullName>
    </submittedName>
</protein>
<gene>
    <name evidence="4" type="ORF">JK634_03060</name>
</gene>
<dbReference type="PANTHER" id="PTHR43479">
    <property type="entry name" value="ACREF/ENVCD OPERON REPRESSOR-RELATED"/>
    <property type="match status" value="1"/>
</dbReference>
<organism evidence="4 5">
    <name type="scientific">Clostridium paridis</name>
    <dbReference type="NCBI Taxonomy" id="2803863"/>
    <lineage>
        <taxon>Bacteria</taxon>
        <taxon>Bacillati</taxon>
        <taxon>Bacillota</taxon>
        <taxon>Clostridia</taxon>
        <taxon>Eubacteriales</taxon>
        <taxon>Clostridiaceae</taxon>
        <taxon>Clostridium</taxon>
    </lineage>
</organism>
<dbReference type="InterPro" id="IPR009057">
    <property type="entry name" value="Homeodomain-like_sf"/>
</dbReference>
<proteinExistence type="predicted"/>
<dbReference type="Gene3D" id="1.10.10.60">
    <property type="entry name" value="Homeodomain-like"/>
    <property type="match status" value="1"/>
</dbReference>
<dbReference type="GO" id="GO:0003677">
    <property type="term" value="F:DNA binding"/>
    <property type="evidence" value="ECO:0007669"/>
    <property type="project" value="UniProtKB-UniRule"/>
</dbReference>
<dbReference type="SUPFAM" id="SSF46689">
    <property type="entry name" value="Homeodomain-like"/>
    <property type="match status" value="1"/>
</dbReference>
<feature type="DNA-binding region" description="H-T-H motif" evidence="2">
    <location>
        <begin position="37"/>
        <end position="56"/>
    </location>
</feature>
<dbReference type="EMBL" id="JAESWA010000017">
    <property type="protein sequence ID" value="MBL4930770.1"/>
    <property type="molecule type" value="Genomic_DNA"/>
</dbReference>
<evidence type="ECO:0000313" key="5">
    <source>
        <dbReference type="Proteomes" id="UP000623681"/>
    </source>
</evidence>
<evidence type="ECO:0000313" key="4">
    <source>
        <dbReference type="EMBL" id="MBL4930770.1"/>
    </source>
</evidence>
<reference evidence="4" key="1">
    <citation type="submission" date="2021-01" db="EMBL/GenBank/DDBJ databases">
        <title>Genome public.</title>
        <authorList>
            <person name="Liu C."/>
            <person name="Sun Q."/>
        </authorList>
    </citation>
    <scope>NUCLEOTIDE SEQUENCE</scope>
    <source>
        <strain evidence="4">YIM B02565</strain>
    </source>
</reference>
<sequence>MERKIRKPTQKRALEKMDKIIQASFKLFNEIGYYNTTTADIAKEAGVATGSVYAYFEDKKDIYLHVQKMVSDRFIYPTKDFWMENKIIDLENENAVKDIFRVFVKLMIQYHNFSKIYHDELDALTLLDKDVRNLKEAQEIERIKKIYEVFDIMSIPFKSEEDSAIFLHYCNLIIDDICHKILYDENIKDINSYIEKGVDMIYSLFKSTTLTS</sequence>
<evidence type="ECO:0000256" key="2">
    <source>
        <dbReference type="PROSITE-ProRule" id="PRU00335"/>
    </source>
</evidence>
<dbReference type="Gene3D" id="1.10.357.10">
    <property type="entry name" value="Tetracycline Repressor, domain 2"/>
    <property type="match status" value="1"/>
</dbReference>
<dbReference type="InterPro" id="IPR050624">
    <property type="entry name" value="HTH-type_Tx_Regulator"/>
</dbReference>
<dbReference type="Proteomes" id="UP000623681">
    <property type="component" value="Unassembled WGS sequence"/>
</dbReference>
<dbReference type="PROSITE" id="PS01081">
    <property type="entry name" value="HTH_TETR_1"/>
    <property type="match status" value="1"/>
</dbReference>
<feature type="domain" description="HTH tetR-type" evidence="3">
    <location>
        <begin position="14"/>
        <end position="74"/>
    </location>
</feature>
<name>A0A937FAZ5_9CLOT</name>
<dbReference type="InterPro" id="IPR023772">
    <property type="entry name" value="DNA-bd_HTH_TetR-type_CS"/>
</dbReference>
<comment type="caution">
    <text evidence="4">The sequence shown here is derived from an EMBL/GenBank/DDBJ whole genome shotgun (WGS) entry which is preliminary data.</text>
</comment>
<dbReference type="RefSeq" id="WP_202766155.1">
    <property type="nucleotide sequence ID" value="NZ_JAESWA010000017.1"/>
</dbReference>
<dbReference type="InterPro" id="IPR001647">
    <property type="entry name" value="HTH_TetR"/>
</dbReference>
<accession>A0A937FAZ5</accession>
<keyword evidence="1 2" id="KW-0238">DNA-binding</keyword>
<keyword evidence="5" id="KW-1185">Reference proteome</keyword>
<dbReference type="Pfam" id="PF00440">
    <property type="entry name" value="TetR_N"/>
    <property type="match status" value="1"/>
</dbReference>
<dbReference type="AlphaFoldDB" id="A0A937FAZ5"/>
<evidence type="ECO:0000256" key="1">
    <source>
        <dbReference type="ARBA" id="ARBA00023125"/>
    </source>
</evidence>